<evidence type="ECO:0000313" key="9">
    <source>
        <dbReference type="Proteomes" id="UP001500665"/>
    </source>
</evidence>
<dbReference type="Gene3D" id="3.90.1720.10">
    <property type="entry name" value="endopeptidase domain like (from Nostoc punctiforme)"/>
    <property type="match status" value="1"/>
</dbReference>
<keyword evidence="5" id="KW-0175">Coiled coil</keyword>
<feature type="chain" id="PRO_5047004768" evidence="6">
    <location>
        <begin position="29"/>
        <end position="312"/>
    </location>
</feature>
<evidence type="ECO:0000256" key="4">
    <source>
        <dbReference type="ARBA" id="ARBA00022807"/>
    </source>
</evidence>
<evidence type="ECO:0000256" key="3">
    <source>
        <dbReference type="ARBA" id="ARBA00022801"/>
    </source>
</evidence>
<dbReference type="PANTHER" id="PTHR47359:SF3">
    <property type="entry name" value="NLP_P60 DOMAIN-CONTAINING PROTEIN-RELATED"/>
    <property type="match status" value="1"/>
</dbReference>
<dbReference type="Pfam" id="PF00877">
    <property type="entry name" value="NLPC_P60"/>
    <property type="match status" value="1"/>
</dbReference>
<dbReference type="SUPFAM" id="SSF54001">
    <property type="entry name" value="Cysteine proteinases"/>
    <property type="match status" value="1"/>
</dbReference>
<evidence type="ECO:0000256" key="5">
    <source>
        <dbReference type="SAM" id="Coils"/>
    </source>
</evidence>
<feature type="coiled-coil region" evidence="5">
    <location>
        <begin position="36"/>
        <end position="77"/>
    </location>
</feature>
<dbReference type="EMBL" id="BAAAHH010000026">
    <property type="protein sequence ID" value="GAA0961836.1"/>
    <property type="molecule type" value="Genomic_DNA"/>
</dbReference>
<dbReference type="Proteomes" id="UP001500665">
    <property type="component" value="Unassembled WGS sequence"/>
</dbReference>
<keyword evidence="3" id="KW-0378">Hydrolase</keyword>
<dbReference type="PANTHER" id="PTHR47359">
    <property type="entry name" value="PEPTIDOGLYCAN DL-ENDOPEPTIDASE CWLO"/>
    <property type="match status" value="1"/>
</dbReference>
<protein>
    <submittedName>
        <fullName evidence="8">C40 family peptidase</fullName>
    </submittedName>
</protein>
<dbReference type="InterPro" id="IPR051794">
    <property type="entry name" value="PG_Endopeptidase_C40"/>
</dbReference>
<evidence type="ECO:0000259" key="7">
    <source>
        <dbReference type="PROSITE" id="PS51935"/>
    </source>
</evidence>
<dbReference type="RefSeq" id="WP_344243880.1">
    <property type="nucleotide sequence ID" value="NZ_BAAAHH010000026.1"/>
</dbReference>
<evidence type="ECO:0000256" key="6">
    <source>
        <dbReference type="SAM" id="SignalP"/>
    </source>
</evidence>
<sequence>MKRPHHRLLALACGALAAVVAVPGAAYAEPDPMKRIQSIHEELEKVSEQINGLKVKLKQAERAAKVASDNASRQKKALDVVAREVSGLAATSYMLGGTDQALILATTDQPQHFLDRTSTLSFFASQNGTKVSELLAAMQSAQRAEKAADDRAGQVRRLNTQLTERQDKLKKDYTQIRDKIVRKSPKSIVDIPPVPGAGKAAEALRLALTQLGKPYVWGADGPDSYDCSGLTMWAYAKVGIHLPHYTGSQWNAGAHVGLAELQPGDLVFFYSDLHHVGLYIGDGQMVHAPQTGDVVKIAPIGGRPFAGGVRVA</sequence>
<dbReference type="InterPro" id="IPR000064">
    <property type="entry name" value="NLP_P60_dom"/>
</dbReference>
<feature type="signal peptide" evidence="6">
    <location>
        <begin position="1"/>
        <end position="28"/>
    </location>
</feature>
<reference evidence="8 9" key="1">
    <citation type="journal article" date="2019" name="Int. J. Syst. Evol. Microbiol.">
        <title>The Global Catalogue of Microorganisms (GCM) 10K type strain sequencing project: providing services to taxonomists for standard genome sequencing and annotation.</title>
        <authorList>
            <consortium name="The Broad Institute Genomics Platform"/>
            <consortium name="The Broad Institute Genome Sequencing Center for Infectious Disease"/>
            <person name="Wu L."/>
            <person name="Ma J."/>
        </authorList>
    </citation>
    <scope>NUCLEOTIDE SEQUENCE [LARGE SCALE GENOMIC DNA]</scope>
    <source>
        <strain evidence="8 9">JCM 10696</strain>
    </source>
</reference>
<organism evidence="8 9">
    <name type="scientific">Actinocorallia libanotica</name>
    <dbReference type="NCBI Taxonomy" id="46162"/>
    <lineage>
        <taxon>Bacteria</taxon>
        <taxon>Bacillati</taxon>
        <taxon>Actinomycetota</taxon>
        <taxon>Actinomycetes</taxon>
        <taxon>Streptosporangiales</taxon>
        <taxon>Thermomonosporaceae</taxon>
        <taxon>Actinocorallia</taxon>
    </lineage>
</organism>
<evidence type="ECO:0000256" key="1">
    <source>
        <dbReference type="ARBA" id="ARBA00007074"/>
    </source>
</evidence>
<dbReference type="PROSITE" id="PS51935">
    <property type="entry name" value="NLPC_P60"/>
    <property type="match status" value="1"/>
</dbReference>
<name>A0ABN1RQY5_9ACTN</name>
<keyword evidence="2" id="KW-0645">Protease</keyword>
<comment type="similarity">
    <text evidence="1">Belongs to the peptidase C40 family.</text>
</comment>
<gene>
    <name evidence="8" type="ORF">GCM10009550_55000</name>
</gene>
<keyword evidence="6" id="KW-0732">Signal</keyword>
<evidence type="ECO:0000256" key="2">
    <source>
        <dbReference type="ARBA" id="ARBA00022670"/>
    </source>
</evidence>
<keyword evidence="4" id="KW-0788">Thiol protease</keyword>
<accession>A0ABN1RQY5</accession>
<evidence type="ECO:0000313" key="8">
    <source>
        <dbReference type="EMBL" id="GAA0961836.1"/>
    </source>
</evidence>
<keyword evidence="9" id="KW-1185">Reference proteome</keyword>
<dbReference type="InterPro" id="IPR038765">
    <property type="entry name" value="Papain-like_cys_pep_sf"/>
</dbReference>
<comment type="caution">
    <text evidence="8">The sequence shown here is derived from an EMBL/GenBank/DDBJ whole genome shotgun (WGS) entry which is preliminary data.</text>
</comment>
<feature type="domain" description="NlpC/P60" evidence="7">
    <location>
        <begin position="197"/>
        <end position="312"/>
    </location>
</feature>
<proteinExistence type="inferred from homology"/>